<comment type="caution">
    <text evidence="7">The sequence shown here is derived from an EMBL/GenBank/DDBJ whole genome shotgun (WGS) entry which is preliminary data.</text>
</comment>
<dbReference type="InterPro" id="IPR036318">
    <property type="entry name" value="FAD-bd_PCMH-like_sf"/>
</dbReference>
<accession>A0A853FF99</accession>
<evidence type="ECO:0000259" key="6">
    <source>
        <dbReference type="PROSITE" id="PS51387"/>
    </source>
</evidence>
<dbReference type="InterPro" id="IPR050416">
    <property type="entry name" value="FAD-linked_Oxidoreductase"/>
</dbReference>
<dbReference type="InterPro" id="IPR012951">
    <property type="entry name" value="BBE"/>
</dbReference>
<evidence type="ECO:0000256" key="5">
    <source>
        <dbReference type="ARBA" id="ARBA00023002"/>
    </source>
</evidence>
<dbReference type="GO" id="GO:0016491">
    <property type="term" value="F:oxidoreductase activity"/>
    <property type="evidence" value="ECO:0007669"/>
    <property type="project" value="UniProtKB-KW"/>
</dbReference>
<comment type="similarity">
    <text evidence="2">Belongs to the oxygen-dependent FAD-linked oxidoreductase family.</text>
</comment>
<dbReference type="RefSeq" id="WP_129970258.1">
    <property type="nucleotide sequence ID" value="NZ_JACCEW010000005.1"/>
</dbReference>
<dbReference type="PROSITE" id="PS51387">
    <property type="entry name" value="FAD_PCMH"/>
    <property type="match status" value="1"/>
</dbReference>
<keyword evidence="8" id="KW-1185">Reference proteome</keyword>
<evidence type="ECO:0000256" key="2">
    <source>
        <dbReference type="ARBA" id="ARBA00005466"/>
    </source>
</evidence>
<dbReference type="Pfam" id="PF08031">
    <property type="entry name" value="BBE"/>
    <property type="match status" value="1"/>
</dbReference>
<organism evidence="7 8">
    <name type="scientific">Allopusillimonas soli</name>
    <dbReference type="NCBI Taxonomy" id="659016"/>
    <lineage>
        <taxon>Bacteria</taxon>
        <taxon>Pseudomonadati</taxon>
        <taxon>Pseudomonadota</taxon>
        <taxon>Betaproteobacteria</taxon>
        <taxon>Burkholderiales</taxon>
        <taxon>Alcaligenaceae</taxon>
        <taxon>Allopusillimonas</taxon>
    </lineage>
</organism>
<keyword evidence="5" id="KW-0560">Oxidoreductase</keyword>
<dbReference type="Gene3D" id="3.40.462.20">
    <property type="match status" value="1"/>
</dbReference>
<comment type="cofactor">
    <cofactor evidence="1">
        <name>FAD</name>
        <dbReference type="ChEBI" id="CHEBI:57692"/>
    </cofactor>
</comment>
<dbReference type="InterPro" id="IPR016167">
    <property type="entry name" value="FAD-bd_PCMH_sub1"/>
</dbReference>
<keyword evidence="3" id="KW-0285">Flavoprotein</keyword>
<sequence>MKNTSEENGRDSLAGMQGRVIRPEDNDYDEVRRVWNGMIDRRPALILQCINADDVSIAVQYARRSALEISIRGAGHNIAGNALCDGGVMIDLSPMKNVQTDPPRRRAYVEPGATLADLDGATQRDGLATPLGINSTTGVSGLTLGGGIGWLTRRLGMTVDNLLSADAVMADGRKLHASQDENPELFWALRGGGGNFGVVTRFEFNLHRVGPEILAGLIVFPIEQAKRVLQQYREFVAGAPEDLCVWALLRQAPPLPFLPEAIHGKPILALALAYTGDTAKGEGVIEPIFGFGDPVGRHVGVQPYAQWQQAFDPLLASGARNYWKTHNFTKLNDEALDIMTDAAAALPSPQCELFIGHIAGAANRVPANATAYVQRDAEFVMNVHARWEDAGQDEACIGWARDLFKKVGPHASGGAYVNFMTAEEGDRVKDAYGSNYARLVRAKQLYDPENLFHVNQNIRP</sequence>
<dbReference type="PANTHER" id="PTHR42973:SF39">
    <property type="entry name" value="FAD-BINDING PCMH-TYPE DOMAIN-CONTAINING PROTEIN"/>
    <property type="match status" value="1"/>
</dbReference>
<dbReference type="Gene3D" id="3.30.465.10">
    <property type="match status" value="1"/>
</dbReference>
<evidence type="ECO:0000313" key="7">
    <source>
        <dbReference type="EMBL" id="NYT38362.1"/>
    </source>
</evidence>
<dbReference type="GO" id="GO:0071949">
    <property type="term" value="F:FAD binding"/>
    <property type="evidence" value="ECO:0007669"/>
    <property type="project" value="InterPro"/>
</dbReference>
<dbReference type="PANTHER" id="PTHR42973">
    <property type="entry name" value="BINDING OXIDOREDUCTASE, PUTATIVE (AFU_ORTHOLOGUE AFUA_1G17690)-RELATED"/>
    <property type="match status" value="1"/>
</dbReference>
<evidence type="ECO:0000256" key="1">
    <source>
        <dbReference type="ARBA" id="ARBA00001974"/>
    </source>
</evidence>
<name>A0A853FF99_9BURK</name>
<dbReference type="AlphaFoldDB" id="A0A853FF99"/>
<dbReference type="EMBL" id="JACCEW010000005">
    <property type="protein sequence ID" value="NYT38362.1"/>
    <property type="molecule type" value="Genomic_DNA"/>
</dbReference>
<dbReference type="OrthoDB" id="9775082at2"/>
<dbReference type="InterPro" id="IPR016166">
    <property type="entry name" value="FAD-bd_PCMH"/>
</dbReference>
<dbReference type="InterPro" id="IPR016169">
    <property type="entry name" value="FAD-bd_PCMH_sub2"/>
</dbReference>
<dbReference type="InterPro" id="IPR006094">
    <property type="entry name" value="Oxid_FAD_bind_N"/>
</dbReference>
<dbReference type="SUPFAM" id="SSF56176">
    <property type="entry name" value="FAD-binding/transporter-associated domain-like"/>
    <property type="match status" value="1"/>
</dbReference>
<feature type="domain" description="FAD-binding PCMH-type" evidence="6">
    <location>
        <begin position="39"/>
        <end position="209"/>
    </location>
</feature>
<keyword evidence="4" id="KW-0274">FAD</keyword>
<dbReference type="Pfam" id="PF01565">
    <property type="entry name" value="FAD_binding_4"/>
    <property type="match status" value="1"/>
</dbReference>
<evidence type="ECO:0000256" key="4">
    <source>
        <dbReference type="ARBA" id="ARBA00022827"/>
    </source>
</evidence>
<reference evidence="7 8" key="1">
    <citation type="submission" date="2020-07" db="EMBL/GenBank/DDBJ databases">
        <title>Taxonomic revisions and descriptions of new bacterial species based on genomic comparisons in the high-G+C-content subgroup of the family Alcaligenaceae.</title>
        <authorList>
            <person name="Szabo A."/>
            <person name="Felfoldi T."/>
        </authorList>
    </citation>
    <scope>NUCLEOTIDE SEQUENCE [LARGE SCALE GENOMIC DNA]</scope>
    <source>
        <strain evidence="7 8">DSM 25264</strain>
    </source>
</reference>
<protein>
    <submittedName>
        <fullName evidence="7">FAD-binding oxidoreductase</fullName>
    </submittedName>
</protein>
<dbReference type="InterPro" id="IPR016164">
    <property type="entry name" value="FAD-linked_Oxase-like_C"/>
</dbReference>
<evidence type="ECO:0000256" key="3">
    <source>
        <dbReference type="ARBA" id="ARBA00022630"/>
    </source>
</evidence>
<evidence type="ECO:0000313" key="8">
    <source>
        <dbReference type="Proteomes" id="UP000580517"/>
    </source>
</evidence>
<dbReference type="Gene3D" id="3.30.43.10">
    <property type="entry name" value="Uridine Diphospho-n-acetylenolpyruvylglucosamine Reductase, domain 2"/>
    <property type="match status" value="1"/>
</dbReference>
<proteinExistence type="inferred from homology"/>
<gene>
    <name evidence="7" type="ORF">H0A68_15870</name>
</gene>
<dbReference type="SUPFAM" id="SSF55103">
    <property type="entry name" value="FAD-linked oxidases, C-terminal domain"/>
    <property type="match status" value="1"/>
</dbReference>
<dbReference type="Proteomes" id="UP000580517">
    <property type="component" value="Unassembled WGS sequence"/>
</dbReference>